<dbReference type="Pfam" id="PF00067">
    <property type="entry name" value="p450"/>
    <property type="match status" value="1"/>
</dbReference>
<dbReference type="InterPro" id="IPR002401">
    <property type="entry name" value="Cyt_P450_E_grp-I"/>
</dbReference>
<dbReference type="AlphaFoldDB" id="A0AAN7SST6"/>
<protein>
    <recommendedName>
        <fullName evidence="12">Cytochrome P450</fullName>
    </recommendedName>
</protein>
<dbReference type="GO" id="GO:0004497">
    <property type="term" value="F:monooxygenase activity"/>
    <property type="evidence" value="ECO:0007669"/>
    <property type="project" value="UniProtKB-KW"/>
</dbReference>
<dbReference type="PANTHER" id="PTHR24279:SF120">
    <property type="entry name" value="CYTOCHROME P450"/>
    <property type="match status" value="1"/>
</dbReference>
<gene>
    <name evidence="10" type="ORF">RN001_002321</name>
</gene>
<evidence type="ECO:0000256" key="7">
    <source>
        <dbReference type="ARBA" id="ARBA00023033"/>
    </source>
</evidence>
<dbReference type="Proteomes" id="UP001353858">
    <property type="component" value="Unassembled WGS sequence"/>
</dbReference>
<evidence type="ECO:0000313" key="10">
    <source>
        <dbReference type="EMBL" id="KAK4886050.1"/>
    </source>
</evidence>
<evidence type="ECO:0008006" key="12">
    <source>
        <dbReference type="Google" id="ProtNLM"/>
    </source>
</evidence>
<dbReference type="Gene3D" id="1.10.630.10">
    <property type="entry name" value="Cytochrome P450"/>
    <property type="match status" value="1"/>
</dbReference>
<dbReference type="InterPro" id="IPR017972">
    <property type="entry name" value="Cyt_P450_CS"/>
</dbReference>
<proteinExistence type="inferred from homology"/>
<name>A0AAN7SST6_9COLE</name>
<keyword evidence="7 9" id="KW-0503">Monooxygenase</keyword>
<dbReference type="PRINTS" id="PR00385">
    <property type="entry name" value="P450"/>
</dbReference>
<keyword evidence="5 9" id="KW-0560">Oxidoreductase</keyword>
<dbReference type="PROSITE" id="PS00086">
    <property type="entry name" value="CYTOCHROME_P450"/>
    <property type="match status" value="1"/>
</dbReference>
<comment type="caution">
    <text evidence="10">The sequence shown here is derived from an EMBL/GenBank/DDBJ whole genome shotgun (WGS) entry which is preliminary data.</text>
</comment>
<dbReference type="InterPro" id="IPR050479">
    <property type="entry name" value="CYP11_CYP27_families"/>
</dbReference>
<sequence>MRSVLLYMMLRIPRANPVLYTFRKCSTDTAKTNSSDTSRIFPEESTINRKPASLSTPHVAKKENLFLKLEQLESVPETEALRKSLSFDEVPGPKYLKYLSKFWSFFPVMGTQVTASTVQYLLSAGKVYGNHLSWGNNAQFFRKMLDHYGPVVRLHGPFGGDVVILSKPEHVAAVFESEGRYPVRSCLDCLEKYRVQYRRFRRVGPFLMYGLEWENLRKAIAGSLQTLTEYQFELIDKTTDEFITRILRIRNKQDEVPSYFGNEINKWALECMCCITLNKRLGFLDSCGLSNTSEPARMLESLNNATNAIRRCESGIHLWKFFNTPAWNSLVKHCDQLGLILNKYIYKIQDSLHQKKINNEILSSEKTSLVESLFLRDGLLPEDILTIILDMVLIGVNTVSHSIAFLLYNLARNPRAQAKLYKEVVDKHDLLLKDHSLPFSYLQACIKESLRLNPPMPILSRVLSKDTLVHNYRLPRGTYVLIDTHISSMREEYFEDAHRFKPERWFEEAANFHENNYVTMPFGFGQKSCIARVVAETQIALIMIKIIEKFRVEYHYGELTSTNRPLAAPDHSLKFTFVDRI</sequence>
<evidence type="ECO:0000256" key="3">
    <source>
        <dbReference type="ARBA" id="ARBA00022617"/>
    </source>
</evidence>
<evidence type="ECO:0000256" key="4">
    <source>
        <dbReference type="ARBA" id="ARBA00022723"/>
    </source>
</evidence>
<evidence type="ECO:0000256" key="8">
    <source>
        <dbReference type="PIRSR" id="PIRSR602401-1"/>
    </source>
</evidence>
<organism evidence="10 11">
    <name type="scientific">Aquatica leii</name>
    <dbReference type="NCBI Taxonomy" id="1421715"/>
    <lineage>
        <taxon>Eukaryota</taxon>
        <taxon>Metazoa</taxon>
        <taxon>Ecdysozoa</taxon>
        <taxon>Arthropoda</taxon>
        <taxon>Hexapoda</taxon>
        <taxon>Insecta</taxon>
        <taxon>Pterygota</taxon>
        <taxon>Neoptera</taxon>
        <taxon>Endopterygota</taxon>
        <taxon>Coleoptera</taxon>
        <taxon>Polyphaga</taxon>
        <taxon>Elateriformia</taxon>
        <taxon>Elateroidea</taxon>
        <taxon>Lampyridae</taxon>
        <taxon>Luciolinae</taxon>
        <taxon>Aquatica</taxon>
    </lineage>
</organism>
<keyword evidence="4 8" id="KW-0479">Metal-binding</keyword>
<dbReference type="PRINTS" id="PR00463">
    <property type="entry name" value="EP450I"/>
</dbReference>
<dbReference type="SUPFAM" id="SSF48264">
    <property type="entry name" value="Cytochrome P450"/>
    <property type="match status" value="1"/>
</dbReference>
<dbReference type="InterPro" id="IPR001128">
    <property type="entry name" value="Cyt_P450"/>
</dbReference>
<evidence type="ECO:0000256" key="6">
    <source>
        <dbReference type="ARBA" id="ARBA00023004"/>
    </source>
</evidence>
<dbReference type="CDD" id="cd11054">
    <property type="entry name" value="CYP24A1-like"/>
    <property type="match status" value="1"/>
</dbReference>
<reference evidence="11" key="1">
    <citation type="submission" date="2023-01" db="EMBL/GenBank/DDBJ databases">
        <title>Key to firefly adult light organ development and bioluminescence: homeobox transcription factors regulate luciferase expression and transportation to peroxisome.</title>
        <authorList>
            <person name="Fu X."/>
        </authorList>
    </citation>
    <scope>NUCLEOTIDE SEQUENCE [LARGE SCALE GENOMIC DNA]</scope>
</reference>
<evidence type="ECO:0000256" key="2">
    <source>
        <dbReference type="ARBA" id="ARBA00010617"/>
    </source>
</evidence>
<dbReference type="GO" id="GO:0016705">
    <property type="term" value="F:oxidoreductase activity, acting on paired donors, with incorporation or reduction of molecular oxygen"/>
    <property type="evidence" value="ECO:0007669"/>
    <property type="project" value="InterPro"/>
</dbReference>
<keyword evidence="3 8" id="KW-0349">Heme</keyword>
<keyword evidence="11" id="KW-1185">Reference proteome</keyword>
<feature type="binding site" description="axial binding residue" evidence="8">
    <location>
        <position position="529"/>
    </location>
    <ligand>
        <name>heme</name>
        <dbReference type="ChEBI" id="CHEBI:30413"/>
    </ligand>
    <ligandPart>
        <name>Fe</name>
        <dbReference type="ChEBI" id="CHEBI:18248"/>
    </ligandPart>
</feature>
<evidence type="ECO:0000256" key="5">
    <source>
        <dbReference type="ARBA" id="ARBA00023002"/>
    </source>
</evidence>
<dbReference type="EMBL" id="JARPUR010000001">
    <property type="protein sequence ID" value="KAK4886050.1"/>
    <property type="molecule type" value="Genomic_DNA"/>
</dbReference>
<dbReference type="GO" id="GO:0020037">
    <property type="term" value="F:heme binding"/>
    <property type="evidence" value="ECO:0007669"/>
    <property type="project" value="InterPro"/>
</dbReference>
<dbReference type="InterPro" id="IPR036396">
    <property type="entry name" value="Cyt_P450_sf"/>
</dbReference>
<comment type="similarity">
    <text evidence="2 9">Belongs to the cytochrome P450 family.</text>
</comment>
<dbReference type="PANTHER" id="PTHR24279">
    <property type="entry name" value="CYTOCHROME P450"/>
    <property type="match status" value="1"/>
</dbReference>
<keyword evidence="6 8" id="KW-0408">Iron</keyword>
<comment type="cofactor">
    <cofactor evidence="1 8">
        <name>heme</name>
        <dbReference type="ChEBI" id="CHEBI:30413"/>
    </cofactor>
</comment>
<dbReference type="GO" id="GO:0005506">
    <property type="term" value="F:iron ion binding"/>
    <property type="evidence" value="ECO:0007669"/>
    <property type="project" value="InterPro"/>
</dbReference>
<accession>A0AAN7SST6</accession>
<evidence type="ECO:0000256" key="9">
    <source>
        <dbReference type="RuleBase" id="RU000461"/>
    </source>
</evidence>
<evidence type="ECO:0000313" key="11">
    <source>
        <dbReference type="Proteomes" id="UP001353858"/>
    </source>
</evidence>
<evidence type="ECO:0000256" key="1">
    <source>
        <dbReference type="ARBA" id="ARBA00001971"/>
    </source>
</evidence>